<name>A0ABT1XAC3_9PROT</name>
<feature type="region of interest" description="Disordered" evidence="1">
    <location>
        <begin position="1"/>
        <end position="28"/>
    </location>
</feature>
<accession>A0ABT1XAC3</accession>
<organism evidence="3 4">
    <name type="scientific">Roseomonas populi</name>
    <dbReference type="NCBI Taxonomy" id="3121582"/>
    <lineage>
        <taxon>Bacteria</taxon>
        <taxon>Pseudomonadati</taxon>
        <taxon>Pseudomonadota</taxon>
        <taxon>Alphaproteobacteria</taxon>
        <taxon>Acetobacterales</taxon>
        <taxon>Roseomonadaceae</taxon>
        <taxon>Roseomonas</taxon>
    </lineage>
</organism>
<comment type="caution">
    <text evidence="3">The sequence shown here is derived from an EMBL/GenBank/DDBJ whole genome shotgun (WGS) entry which is preliminary data.</text>
</comment>
<evidence type="ECO:0008006" key="5">
    <source>
        <dbReference type="Google" id="ProtNLM"/>
    </source>
</evidence>
<feature type="transmembrane region" description="Helical" evidence="2">
    <location>
        <begin position="219"/>
        <end position="240"/>
    </location>
</feature>
<protein>
    <recommendedName>
        <fullName evidence="5">Yip1 domain-containing protein</fullName>
    </recommendedName>
</protein>
<feature type="transmembrane region" description="Helical" evidence="2">
    <location>
        <begin position="112"/>
        <end position="130"/>
    </location>
</feature>
<keyword evidence="4" id="KW-1185">Reference proteome</keyword>
<evidence type="ECO:0000313" key="4">
    <source>
        <dbReference type="Proteomes" id="UP001524642"/>
    </source>
</evidence>
<proteinExistence type="predicted"/>
<gene>
    <name evidence="3" type="ORF">NRP21_23750</name>
</gene>
<feature type="transmembrane region" description="Helical" evidence="2">
    <location>
        <begin position="177"/>
        <end position="199"/>
    </location>
</feature>
<sequence>MSTGQGPPIDSRRWTGPEPAAPPLDRRGARAAFLAAGGPGAAAPQRAASAASWAGLALLPFVVLAGAEPGASLLGLEPTAARLRGGLEALLSPSLGLKGAGGMVSLLGDPRLLAALLALGGSAVGIASAWRHRAALARGFAAAEAGVPGVAFRTHRYWEAAPFVLLLVAWRPLGGDLLLLNALALWLLARLAAGTLTALAERRAAGLGARSPASSGWDLASLVLSLGALLLLLAYLLGLLA</sequence>
<evidence type="ECO:0000313" key="3">
    <source>
        <dbReference type="EMBL" id="MCR0985072.1"/>
    </source>
</evidence>
<evidence type="ECO:0000256" key="1">
    <source>
        <dbReference type="SAM" id="MobiDB-lite"/>
    </source>
</evidence>
<dbReference type="Proteomes" id="UP001524642">
    <property type="component" value="Unassembled WGS sequence"/>
</dbReference>
<keyword evidence="2" id="KW-0472">Membrane</keyword>
<keyword evidence="2" id="KW-0812">Transmembrane</keyword>
<dbReference type="EMBL" id="JANJOU010000028">
    <property type="protein sequence ID" value="MCR0985072.1"/>
    <property type="molecule type" value="Genomic_DNA"/>
</dbReference>
<reference evidence="3 4" key="1">
    <citation type="submission" date="2022-06" db="EMBL/GenBank/DDBJ databases">
        <title>Roseomonas CN29.</title>
        <authorList>
            <person name="Cheng Y."/>
            <person name="He X."/>
        </authorList>
    </citation>
    <scope>NUCLEOTIDE SEQUENCE [LARGE SCALE GENOMIC DNA]</scope>
    <source>
        <strain evidence="3 4">CN29</strain>
    </source>
</reference>
<evidence type="ECO:0000256" key="2">
    <source>
        <dbReference type="SAM" id="Phobius"/>
    </source>
</evidence>
<dbReference type="RefSeq" id="WP_257718724.1">
    <property type="nucleotide sequence ID" value="NZ_JANJOU010000028.1"/>
</dbReference>
<keyword evidence="2" id="KW-1133">Transmembrane helix</keyword>